<name>A0A5E4Q7Y4_9NEOP</name>
<evidence type="ECO:0000313" key="1">
    <source>
        <dbReference type="EMBL" id="VVC93676.1"/>
    </source>
</evidence>
<accession>A0A5E4Q7Y4</accession>
<protein>
    <submittedName>
        <fullName evidence="1">Uncharacterized protein</fullName>
    </submittedName>
</protein>
<keyword evidence="2" id="KW-1185">Reference proteome</keyword>
<dbReference type="Proteomes" id="UP000324832">
    <property type="component" value="Unassembled WGS sequence"/>
</dbReference>
<dbReference type="AlphaFoldDB" id="A0A5E4Q7Y4"/>
<proteinExistence type="predicted"/>
<dbReference type="EMBL" id="FZQP02001737">
    <property type="protein sequence ID" value="VVC93676.1"/>
    <property type="molecule type" value="Genomic_DNA"/>
</dbReference>
<organism evidence="1 2">
    <name type="scientific">Leptidea sinapis</name>
    <dbReference type="NCBI Taxonomy" id="189913"/>
    <lineage>
        <taxon>Eukaryota</taxon>
        <taxon>Metazoa</taxon>
        <taxon>Ecdysozoa</taxon>
        <taxon>Arthropoda</taxon>
        <taxon>Hexapoda</taxon>
        <taxon>Insecta</taxon>
        <taxon>Pterygota</taxon>
        <taxon>Neoptera</taxon>
        <taxon>Endopterygota</taxon>
        <taxon>Lepidoptera</taxon>
        <taxon>Glossata</taxon>
        <taxon>Ditrysia</taxon>
        <taxon>Papilionoidea</taxon>
        <taxon>Pieridae</taxon>
        <taxon>Dismorphiinae</taxon>
        <taxon>Leptidea</taxon>
    </lineage>
</organism>
<reference evidence="1 2" key="1">
    <citation type="submission" date="2017-07" db="EMBL/GenBank/DDBJ databases">
        <authorList>
            <person name="Talla V."/>
            <person name="Backstrom N."/>
        </authorList>
    </citation>
    <scope>NUCLEOTIDE SEQUENCE [LARGE SCALE GENOMIC DNA]</scope>
</reference>
<evidence type="ECO:0000313" key="2">
    <source>
        <dbReference type="Proteomes" id="UP000324832"/>
    </source>
</evidence>
<sequence>MGAKVEDRFPIIVIIIIIAEFCERFSYSAMRDLSCILYIHLCLPNNWWYTGRQLAWKVQDNRLYDVYILSGKCACRCCCNTSSQFTCKV</sequence>
<gene>
    <name evidence="1" type="ORF">LSINAPIS_LOCUS5815</name>
</gene>